<evidence type="ECO:0000313" key="1">
    <source>
        <dbReference type="EMBL" id="EEU42381.1"/>
    </source>
</evidence>
<gene>
    <name evidence="1" type="ORF">NECHADRAFT_100334</name>
</gene>
<organism evidence="1 2">
    <name type="scientific">Fusarium vanettenii (strain ATCC MYA-4622 / CBS 123669 / FGSC 9596 / NRRL 45880 / 77-13-4)</name>
    <name type="common">Fusarium solani subsp. pisi</name>
    <dbReference type="NCBI Taxonomy" id="660122"/>
    <lineage>
        <taxon>Eukaryota</taxon>
        <taxon>Fungi</taxon>
        <taxon>Dikarya</taxon>
        <taxon>Ascomycota</taxon>
        <taxon>Pezizomycotina</taxon>
        <taxon>Sordariomycetes</taxon>
        <taxon>Hypocreomycetidae</taxon>
        <taxon>Hypocreales</taxon>
        <taxon>Nectriaceae</taxon>
        <taxon>Fusarium</taxon>
        <taxon>Fusarium solani species complex</taxon>
        <taxon>Fusarium vanettenii</taxon>
    </lineage>
</organism>
<proteinExistence type="predicted"/>
<protein>
    <submittedName>
        <fullName evidence="1">Uncharacterized protein</fullName>
    </submittedName>
</protein>
<dbReference type="KEGG" id="nhe:NECHADRAFT_100334"/>
<dbReference type="GeneID" id="9667266"/>
<sequence>MQSHPHKQCFFLTNAPGSPDDFRHESLGWAVDRNVVDVDSHEIVRHSTARWLSSAVTVCNTDKASWAHTFPSKRSNHTKCQSTATYTFLYLGLQTKLVELGKPQSLSDPKHEPSIRERAKMKLGSSMQQHSQASLMG</sequence>
<dbReference type="HOGENOM" id="CLU_1865642_0_0_1"/>
<dbReference type="AlphaFoldDB" id="C7Z0H2"/>
<dbReference type="InParanoid" id="C7Z0H2"/>
<dbReference type="VEuPathDB" id="FungiDB:NECHADRAFT_100334"/>
<accession>C7Z0H2</accession>
<dbReference type="EMBL" id="GG698905">
    <property type="protein sequence ID" value="EEU42381.1"/>
    <property type="molecule type" value="Genomic_DNA"/>
</dbReference>
<name>C7Z0H2_FUSV7</name>
<dbReference type="Proteomes" id="UP000005206">
    <property type="component" value="Chromosome 5"/>
</dbReference>
<dbReference type="OrthoDB" id="10497164at2759"/>
<evidence type="ECO:0000313" key="2">
    <source>
        <dbReference type="Proteomes" id="UP000005206"/>
    </source>
</evidence>
<keyword evidence="2" id="KW-1185">Reference proteome</keyword>
<dbReference type="RefSeq" id="XP_003048094.1">
    <property type="nucleotide sequence ID" value="XM_003048048.1"/>
</dbReference>
<reference evidence="1 2" key="1">
    <citation type="journal article" date="2009" name="PLoS Genet.">
        <title>The genome of Nectria haematococca: contribution of supernumerary chromosomes to gene expansion.</title>
        <authorList>
            <person name="Coleman J.J."/>
            <person name="Rounsley S.D."/>
            <person name="Rodriguez-Carres M."/>
            <person name="Kuo A."/>
            <person name="Wasmann C.C."/>
            <person name="Grimwood J."/>
            <person name="Schmutz J."/>
            <person name="Taga M."/>
            <person name="White G.J."/>
            <person name="Zhou S."/>
            <person name="Schwartz D.C."/>
            <person name="Freitag M."/>
            <person name="Ma L.J."/>
            <person name="Danchin E.G."/>
            <person name="Henrissat B."/>
            <person name="Coutinho P.M."/>
            <person name="Nelson D.R."/>
            <person name="Straney D."/>
            <person name="Napoli C.A."/>
            <person name="Barker B.M."/>
            <person name="Gribskov M."/>
            <person name="Rep M."/>
            <person name="Kroken S."/>
            <person name="Molnar I."/>
            <person name="Rensing C."/>
            <person name="Kennell J.C."/>
            <person name="Zamora J."/>
            <person name="Farman M.L."/>
            <person name="Selker E.U."/>
            <person name="Salamov A."/>
            <person name="Shapiro H."/>
            <person name="Pangilinan J."/>
            <person name="Lindquist E."/>
            <person name="Lamers C."/>
            <person name="Grigoriev I.V."/>
            <person name="Geiser D.M."/>
            <person name="Covert S.F."/>
            <person name="Temporini E."/>
            <person name="Vanetten H.D."/>
        </authorList>
    </citation>
    <scope>NUCLEOTIDE SEQUENCE [LARGE SCALE GENOMIC DNA]</scope>
    <source>
        <strain evidence="2">ATCC MYA-4622 / CBS 123669 / FGSC 9596 / NRRL 45880 / 77-13-4</strain>
    </source>
</reference>